<dbReference type="InterPro" id="IPR001763">
    <property type="entry name" value="Rhodanese-like_dom"/>
</dbReference>
<name>A0A926Q278_9FLAO</name>
<evidence type="ECO:0000313" key="2">
    <source>
        <dbReference type="EMBL" id="MBC9795564.1"/>
    </source>
</evidence>
<dbReference type="Gene3D" id="3.40.250.10">
    <property type="entry name" value="Rhodanese-like domain"/>
    <property type="match status" value="1"/>
</dbReference>
<reference evidence="2 3" key="1">
    <citation type="submission" date="2020-09" db="EMBL/GenBank/DDBJ databases">
        <title>Sinomicrobium weinanense sp. nov., a halophilic bacteria isolated from saline-alkali soil.</title>
        <authorList>
            <person name="Wu P."/>
            <person name="Ren H."/>
            <person name="Mei Y."/>
            <person name="Liang Y."/>
            <person name="Chen Z."/>
        </authorList>
    </citation>
    <scope>NUCLEOTIDE SEQUENCE [LARGE SCALE GENOMIC DNA]</scope>
    <source>
        <strain evidence="2 3">FJxs</strain>
    </source>
</reference>
<feature type="domain" description="Rhodanese" evidence="1">
    <location>
        <begin position="32"/>
        <end position="122"/>
    </location>
</feature>
<evidence type="ECO:0000259" key="1">
    <source>
        <dbReference type="PROSITE" id="PS50206"/>
    </source>
</evidence>
<dbReference type="SUPFAM" id="SSF52821">
    <property type="entry name" value="Rhodanese/Cell cycle control phosphatase"/>
    <property type="match status" value="1"/>
</dbReference>
<accession>A0A926Q278</accession>
<dbReference type="EMBL" id="JACVDC010000012">
    <property type="protein sequence ID" value="MBC9795564.1"/>
    <property type="molecule type" value="Genomic_DNA"/>
</dbReference>
<protein>
    <submittedName>
        <fullName evidence="2">Rhodanese-like domain-containing protein</fullName>
    </submittedName>
</protein>
<dbReference type="CDD" id="cd00158">
    <property type="entry name" value="RHOD"/>
    <property type="match status" value="1"/>
</dbReference>
<gene>
    <name evidence="2" type="ORF">IBL28_06280</name>
</gene>
<dbReference type="Proteomes" id="UP000653730">
    <property type="component" value="Unassembled WGS sequence"/>
</dbReference>
<sequence>MKYWIVLLFLLSVIGVSGQVKNVDITTIKEREMTGKFLVDVRTPEEFAEGHIKGALNLNYDDPDFAAQWKDIDRETPVYLYCGSGKRSTKAAGVLDSLGFEKIFNLKGGYRAWKKAKDKKKPGNDRE</sequence>
<dbReference type="AlphaFoldDB" id="A0A926Q278"/>
<dbReference type="Pfam" id="PF00581">
    <property type="entry name" value="Rhodanese"/>
    <property type="match status" value="1"/>
</dbReference>
<dbReference type="PANTHER" id="PTHR45431">
    <property type="entry name" value="RHODANESE-LIKE DOMAIN-CONTAINING PROTEIN 15, CHLOROPLASTIC"/>
    <property type="match status" value="1"/>
</dbReference>
<organism evidence="2 3">
    <name type="scientific">Sinomicrobium weinanense</name>
    <dbReference type="NCBI Taxonomy" id="2842200"/>
    <lineage>
        <taxon>Bacteria</taxon>
        <taxon>Pseudomonadati</taxon>
        <taxon>Bacteroidota</taxon>
        <taxon>Flavobacteriia</taxon>
        <taxon>Flavobacteriales</taxon>
        <taxon>Flavobacteriaceae</taxon>
        <taxon>Sinomicrobium</taxon>
    </lineage>
</organism>
<keyword evidence="3" id="KW-1185">Reference proteome</keyword>
<comment type="caution">
    <text evidence="2">The sequence shown here is derived from an EMBL/GenBank/DDBJ whole genome shotgun (WGS) entry which is preliminary data.</text>
</comment>
<evidence type="ECO:0000313" key="3">
    <source>
        <dbReference type="Proteomes" id="UP000653730"/>
    </source>
</evidence>
<dbReference type="SMART" id="SM00450">
    <property type="entry name" value="RHOD"/>
    <property type="match status" value="1"/>
</dbReference>
<proteinExistence type="predicted"/>
<dbReference type="RefSeq" id="WP_187964717.1">
    <property type="nucleotide sequence ID" value="NZ_JACVDC010000012.1"/>
</dbReference>
<dbReference type="PROSITE" id="PS50206">
    <property type="entry name" value="RHODANESE_3"/>
    <property type="match status" value="1"/>
</dbReference>
<dbReference type="InterPro" id="IPR036873">
    <property type="entry name" value="Rhodanese-like_dom_sf"/>
</dbReference>
<dbReference type="PANTHER" id="PTHR45431:SF3">
    <property type="entry name" value="RHODANESE-LIKE DOMAIN-CONTAINING PROTEIN 15, CHLOROPLASTIC"/>
    <property type="match status" value="1"/>
</dbReference>
<dbReference type="InterPro" id="IPR052367">
    <property type="entry name" value="Thiosulfate_ST/Rhodanese-like"/>
</dbReference>